<dbReference type="PANTHER" id="PTHR33239">
    <property type="entry name" value="CELLULOSE-BINDING DOMAIN-CONTAINING PROTEIN-RELATED"/>
    <property type="match status" value="1"/>
</dbReference>
<dbReference type="RefSeq" id="XP_003286570.1">
    <property type="nucleotide sequence ID" value="XM_003286522.1"/>
</dbReference>
<reference evidence="4" key="1">
    <citation type="journal article" date="2011" name="Genome Biol.">
        <title>Comparative genomics of the social amoebae Dictyostelium discoideum and Dictyostelium purpureum.</title>
        <authorList>
            <consortium name="US DOE Joint Genome Institute (JGI-PGF)"/>
            <person name="Sucgang R."/>
            <person name="Kuo A."/>
            <person name="Tian X."/>
            <person name="Salerno W."/>
            <person name="Parikh A."/>
            <person name="Feasley C.L."/>
            <person name="Dalin E."/>
            <person name="Tu H."/>
            <person name="Huang E."/>
            <person name="Barry K."/>
            <person name="Lindquist E."/>
            <person name="Shapiro H."/>
            <person name="Bruce D."/>
            <person name="Schmutz J."/>
            <person name="Salamov A."/>
            <person name="Fey P."/>
            <person name="Gaudet P."/>
            <person name="Anjard C."/>
            <person name="Babu M.M."/>
            <person name="Basu S."/>
            <person name="Bushmanova Y."/>
            <person name="van der Wel H."/>
            <person name="Katoh-Kurasawa M."/>
            <person name="Dinh C."/>
            <person name="Coutinho P.M."/>
            <person name="Saito T."/>
            <person name="Elias M."/>
            <person name="Schaap P."/>
            <person name="Kay R.R."/>
            <person name="Henrissat B."/>
            <person name="Eichinger L."/>
            <person name="Rivero F."/>
            <person name="Putnam N.H."/>
            <person name="West C.M."/>
            <person name="Loomis W.F."/>
            <person name="Chisholm R.L."/>
            <person name="Shaulsky G."/>
            <person name="Strassmann J.E."/>
            <person name="Queller D.C."/>
            <person name="Kuspa A."/>
            <person name="Grigoriev I.V."/>
        </authorList>
    </citation>
    <scope>NUCLEOTIDE SEQUENCE [LARGE SCALE GENOMIC DNA]</scope>
    <source>
        <strain evidence="4">QSDP1</strain>
    </source>
</reference>
<gene>
    <name evidence="3" type="ORF">DICPUDRAFT_150550</name>
</gene>
<keyword evidence="1" id="KW-0732">Signal</keyword>
<sequence length="155" mass="17066">MKLISIICLVLLSIAFASAHRYGCGSVQCADGTISLTKFGICACIDIPKCHDVVLSTKVVATWDVNGAHFTQYDVTITNNLEFDIKNIFIGTCNNFRLKDNDNHNLWNMERCADNELTLPKVQPSINKNASYTFGFIVCGTPADQPNLAILAVTY</sequence>
<dbReference type="GO" id="GO:0030246">
    <property type="term" value="F:carbohydrate binding"/>
    <property type="evidence" value="ECO:0007669"/>
    <property type="project" value="InterPro"/>
</dbReference>
<evidence type="ECO:0000259" key="2">
    <source>
        <dbReference type="SMART" id="SM01063"/>
    </source>
</evidence>
<dbReference type="GeneID" id="10503964"/>
<dbReference type="Pfam" id="PF09478">
    <property type="entry name" value="CBM49"/>
    <property type="match status" value="1"/>
</dbReference>
<evidence type="ECO:0000256" key="1">
    <source>
        <dbReference type="SAM" id="SignalP"/>
    </source>
</evidence>
<dbReference type="AlphaFoldDB" id="F0ZGL7"/>
<dbReference type="InterPro" id="IPR052879">
    <property type="entry name" value="Dd_Spore_Germination_Stalk"/>
</dbReference>
<dbReference type="InParanoid" id="F0ZGL7"/>
<evidence type="ECO:0000313" key="3">
    <source>
        <dbReference type="EMBL" id="EGC36927.1"/>
    </source>
</evidence>
<evidence type="ECO:0000313" key="4">
    <source>
        <dbReference type="Proteomes" id="UP000001064"/>
    </source>
</evidence>
<dbReference type="GO" id="GO:0005201">
    <property type="term" value="F:extracellular matrix structural constituent"/>
    <property type="evidence" value="ECO:0000318"/>
    <property type="project" value="GO_Central"/>
</dbReference>
<dbReference type="EMBL" id="GL871013">
    <property type="protein sequence ID" value="EGC36927.1"/>
    <property type="molecule type" value="Genomic_DNA"/>
</dbReference>
<keyword evidence="4" id="KW-1185">Reference proteome</keyword>
<feature type="signal peptide" evidence="1">
    <location>
        <begin position="1"/>
        <end position="19"/>
    </location>
</feature>
<dbReference type="GO" id="GO:0030198">
    <property type="term" value="P:extracellular matrix organization"/>
    <property type="evidence" value="ECO:0000318"/>
    <property type="project" value="GO_Central"/>
</dbReference>
<dbReference type="Proteomes" id="UP000001064">
    <property type="component" value="Unassembled WGS sequence"/>
</dbReference>
<dbReference type="PANTHER" id="PTHR33239:SF11">
    <property type="entry name" value="CARBOHYDRATE BINDING DOMAIN-CONTAINING PROTEIN-RELATED"/>
    <property type="match status" value="1"/>
</dbReference>
<dbReference type="SMART" id="SM01063">
    <property type="entry name" value="CBM49"/>
    <property type="match status" value="1"/>
</dbReference>
<dbReference type="GO" id="GO:0031012">
    <property type="term" value="C:extracellular matrix"/>
    <property type="evidence" value="ECO:0000318"/>
    <property type="project" value="GO_Central"/>
</dbReference>
<accession>F0ZGL7</accession>
<feature type="chain" id="PRO_5003265115" description="Carbohydrate binding domain-containing protein" evidence="1">
    <location>
        <begin position="20"/>
        <end position="155"/>
    </location>
</feature>
<proteinExistence type="predicted"/>
<dbReference type="OMA" id="ICACIDI"/>
<dbReference type="InterPro" id="IPR019028">
    <property type="entry name" value="CBM_49"/>
</dbReference>
<dbReference type="VEuPathDB" id="AmoebaDB:DICPUDRAFT_150550"/>
<feature type="domain" description="Carbohydrate binding" evidence="2">
    <location>
        <begin position="53"/>
        <end position="141"/>
    </location>
</feature>
<protein>
    <recommendedName>
        <fullName evidence="2">Carbohydrate binding domain-containing protein</fullName>
    </recommendedName>
</protein>
<organism evidence="3 4">
    <name type="scientific">Dictyostelium purpureum</name>
    <name type="common">Slime mold</name>
    <dbReference type="NCBI Taxonomy" id="5786"/>
    <lineage>
        <taxon>Eukaryota</taxon>
        <taxon>Amoebozoa</taxon>
        <taxon>Evosea</taxon>
        <taxon>Eumycetozoa</taxon>
        <taxon>Dictyostelia</taxon>
        <taxon>Dictyosteliales</taxon>
        <taxon>Dictyosteliaceae</taxon>
        <taxon>Dictyostelium</taxon>
    </lineage>
</organism>
<dbReference type="KEGG" id="dpp:DICPUDRAFT_150550"/>
<name>F0ZGL7_DICPU</name>
<dbReference type="OrthoDB" id="19156at2759"/>